<sequence>MSIVKKNYLSKSKENAYFLNVSRNLNKINLFYQRTKTTISQQVQKALKRAFLFSFSYCLFILIYLIKSKYLHRFLMIECFYD</sequence>
<evidence type="ECO:0008006" key="4">
    <source>
        <dbReference type="Google" id="ProtNLM"/>
    </source>
</evidence>
<evidence type="ECO:0000313" key="2">
    <source>
        <dbReference type="EMBL" id="KGO21879.1"/>
    </source>
</evidence>
<keyword evidence="1" id="KW-0472">Membrane</keyword>
<gene>
    <name evidence="2" type="ORF">Q757_09740</name>
</gene>
<keyword evidence="1" id="KW-0812">Transmembrane</keyword>
<protein>
    <recommendedName>
        <fullName evidence="4">Transmembrane protein</fullName>
    </recommendedName>
</protein>
<proteinExistence type="predicted"/>
<evidence type="ECO:0000256" key="1">
    <source>
        <dbReference type="SAM" id="Phobius"/>
    </source>
</evidence>
<feature type="transmembrane region" description="Helical" evidence="1">
    <location>
        <begin position="50"/>
        <end position="66"/>
    </location>
</feature>
<keyword evidence="3" id="KW-1185">Reference proteome</keyword>
<evidence type="ECO:0000313" key="3">
    <source>
        <dbReference type="Proteomes" id="UP000030023"/>
    </source>
</evidence>
<accession>A0ABR4XNP6</accession>
<dbReference type="Proteomes" id="UP000030023">
    <property type="component" value="Unassembled WGS sequence"/>
</dbReference>
<name>A0ABR4XNP6_9LACO</name>
<reference evidence="2 3" key="1">
    <citation type="journal article" date="2014" name="Antonie Van Leeuwenhoek">
        <title>Oenococcus alcoholitolerans sp. nov., a lactic acid bacteria isolated from cachaca and ethanol fermentation processes.</title>
        <authorList>
            <person name="Badotti F."/>
            <person name="Moreira A.P."/>
            <person name="Tonon L.A."/>
            <person name="de Lucena B.T."/>
            <person name="Gomes Fde C."/>
            <person name="Kruger R."/>
            <person name="Thompson C.C."/>
            <person name="de Morais M.A.Jr."/>
            <person name="Rosa C.A."/>
            <person name="Thompson F.L."/>
        </authorList>
    </citation>
    <scope>NUCLEOTIDE SEQUENCE [LARGE SCALE GENOMIC DNA]</scope>
    <source>
        <strain evidence="2 3">UFRJ-M7.2.18</strain>
    </source>
</reference>
<organism evidence="2 3">
    <name type="scientific">Oenococcus alcoholitolerans</name>
    <dbReference type="NCBI Taxonomy" id="931074"/>
    <lineage>
        <taxon>Bacteria</taxon>
        <taxon>Bacillati</taxon>
        <taxon>Bacillota</taxon>
        <taxon>Bacilli</taxon>
        <taxon>Lactobacillales</taxon>
        <taxon>Lactobacillaceae</taxon>
        <taxon>Oenococcus</taxon>
    </lineage>
</organism>
<keyword evidence="1" id="KW-1133">Transmembrane helix</keyword>
<comment type="caution">
    <text evidence="2">The sequence shown here is derived from an EMBL/GenBank/DDBJ whole genome shotgun (WGS) entry which is preliminary data.</text>
</comment>
<dbReference type="EMBL" id="AXCV01000607">
    <property type="protein sequence ID" value="KGO21879.1"/>
    <property type="molecule type" value="Genomic_DNA"/>
</dbReference>